<name>A0A6M6JND1_9PSEU</name>
<dbReference type="RefSeq" id="WP_172161121.1">
    <property type="nucleotide sequence ID" value="NZ_CP053564.1"/>
</dbReference>
<dbReference type="AlphaFoldDB" id="A0A6M6JND1"/>
<sequence length="692" mass="74589">MSDERPLVTCLLPGHGDRRLVAQAIYYFLRQDHPTSELIVLVTPGSADGVEPRGGNVRVVVVDPAELDDAGTVWARGRAEARGELLAWWSPTDWIGPDRISAQVRDLGDAGAVAARSVLTYRLRHGDAVQGEGTVPASAMVRRDASLEHLVVVEDPGWYLCMETRRSPAGRSARPLHNAVERIGDDGPFYAALRAGSGPGTARPQARRRRAGLTLAVPLMVFDGLGSMGEYLALALAEAGIAVNLVPWRLHREGLRPDLLALLERSRPDPADPVLVLSWIGHALEGWGRAPVTFVNAMWESTVVPAAFVERLNTATAVICPSGWVADTFRDSGVRVPIAVVPQGVDPQRYPFSGPRRGRGLTTLIVAAWAARKNLRESVDAWQLAFDGDPDARLMIKTRFGGGNRAQLPDDERITVVDDNEASPGIAHRYRQADVLLALGGEGFGLPLLEGMACGLPVVALDAQGQADTCTLAGDAVLRVPAADWVPYDDGQYRSGLRAVPDVPSVAAALRWVADHRDEAAAMGQRASEWVRRERDVWSMGPAMVRVLAEHLGGTDGLSLAEAIVHPESDGRARAYALALRRAVPRAAIRSGLGDASGFRLVDVQYDADGFDDAALDRFVRGARLRGTAVLVTAHRLPPQPTAWECAVDLLAGADDEVVAALRHRWPARRVERLTGEPATAHTELWDSIATA</sequence>
<dbReference type="EMBL" id="CP053564">
    <property type="protein sequence ID" value="QJY47949.1"/>
    <property type="molecule type" value="Genomic_DNA"/>
</dbReference>
<dbReference type="Pfam" id="PF13692">
    <property type="entry name" value="Glyco_trans_1_4"/>
    <property type="match status" value="1"/>
</dbReference>
<gene>
    <name evidence="1" type="ORF">HOP40_20885</name>
</gene>
<dbReference type="KEGG" id="pbro:HOP40_20885"/>
<organism evidence="1 2">
    <name type="scientific">Pseudonocardia broussonetiae</name>
    <dbReference type="NCBI Taxonomy" id="2736640"/>
    <lineage>
        <taxon>Bacteria</taxon>
        <taxon>Bacillati</taxon>
        <taxon>Actinomycetota</taxon>
        <taxon>Actinomycetes</taxon>
        <taxon>Pseudonocardiales</taxon>
        <taxon>Pseudonocardiaceae</taxon>
        <taxon>Pseudonocardia</taxon>
    </lineage>
</organism>
<dbReference type="CDD" id="cd00761">
    <property type="entry name" value="Glyco_tranf_GTA_type"/>
    <property type="match status" value="1"/>
</dbReference>
<dbReference type="PANTHER" id="PTHR46656:SF3">
    <property type="entry name" value="PUTATIVE-RELATED"/>
    <property type="match status" value="1"/>
</dbReference>
<dbReference type="PANTHER" id="PTHR46656">
    <property type="entry name" value="PUTATIVE-RELATED"/>
    <property type="match status" value="1"/>
</dbReference>
<dbReference type="SUPFAM" id="SSF53756">
    <property type="entry name" value="UDP-Glycosyltransferase/glycogen phosphorylase"/>
    <property type="match status" value="1"/>
</dbReference>
<dbReference type="InterPro" id="IPR029044">
    <property type="entry name" value="Nucleotide-diphossugar_trans"/>
</dbReference>
<keyword evidence="2" id="KW-1185">Reference proteome</keyword>
<evidence type="ECO:0000313" key="2">
    <source>
        <dbReference type="Proteomes" id="UP000505377"/>
    </source>
</evidence>
<dbReference type="Proteomes" id="UP000505377">
    <property type="component" value="Chromosome"/>
</dbReference>
<protein>
    <submittedName>
        <fullName evidence="1">Glycosyltransferase family 4 protein</fullName>
    </submittedName>
</protein>
<dbReference type="CDD" id="cd03801">
    <property type="entry name" value="GT4_PimA-like"/>
    <property type="match status" value="1"/>
</dbReference>
<dbReference type="Gene3D" id="3.40.50.2000">
    <property type="entry name" value="Glycogen Phosphorylase B"/>
    <property type="match status" value="1"/>
</dbReference>
<proteinExistence type="predicted"/>
<dbReference type="GO" id="GO:0016740">
    <property type="term" value="F:transferase activity"/>
    <property type="evidence" value="ECO:0007669"/>
    <property type="project" value="UniProtKB-KW"/>
</dbReference>
<reference evidence="1 2" key="1">
    <citation type="submission" date="2020-05" db="EMBL/GenBank/DDBJ databases">
        <authorList>
            <person name="Mo P."/>
        </authorList>
    </citation>
    <scope>NUCLEOTIDE SEQUENCE [LARGE SCALE GENOMIC DNA]</scope>
    <source>
        <strain evidence="1 2">Gen01</strain>
    </source>
</reference>
<evidence type="ECO:0000313" key="1">
    <source>
        <dbReference type="EMBL" id="QJY47949.1"/>
    </source>
</evidence>
<dbReference type="SUPFAM" id="SSF53448">
    <property type="entry name" value="Nucleotide-diphospho-sugar transferases"/>
    <property type="match status" value="1"/>
</dbReference>
<accession>A0A6M6JND1</accession>
<keyword evidence="1" id="KW-0808">Transferase</keyword>